<proteinExistence type="predicted"/>
<protein>
    <submittedName>
        <fullName evidence="1">Uncharacterized protein</fullName>
    </submittedName>
</protein>
<gene>
    <name evidence="1" type="ORF">WH95_02255</name>
</gene>
<dbReference type="OrthoDB" id="183043at2"/>
<dbReference type="AlphaFoldDB" id="A0A0M2RDX1"/>
<name>A0A0M2RDX1_9PROT</name>
<dbReference type="EMBL" id="LANI01000002">
    <property type="protein sequence ID" value="KKJ78185.1"/>
    <property type="molecule type" value="Genomic_DNA"/>
</dbReference>
<accession>A0A0M2RDX1</accession>
<sequence>MSNLTEFRYLNGAVYILENSEAKRVKIGMTISKVEDRLNDVNDIWQERKVTCQICGGRLVNFMGLLPSHIVSGKSCAGGNKLPLEKDIEHAVSYKNSLMGRLPELNGSEKGSVTRMINTLEKRINKYRHYSPLPGFWKFRFAYYTKAAEQVELLSHQYLEDYLDRLAPIGEVFSCDVSTATEAVEKALYKLGLFELSKKTTQYRA</sequence>
<keyword evidence="2" id="KW-1185">Reference proteome</keyword>
<dbReference type="Proteomes" id="UP000034491">
    <property type="component" value="Unassembled WGS sequence"/>
</dbReference>
<dbReference type="RefSeq" id="WP_046502452.1">
    <property type="nucleotide sequence ID" value="NZ_LANI01000002.1"/>
</dbReference>
<comment type="caution">
    <text evidence="1">The sequence shown here is derived from an EMBL/GenBank/DDBJ whole genome shotgun (WGS) entry which is preliminary data.</text>
</comment>
<reference evidence="1 2" key="1">
    <citation type="submission" date="2015-03" db="EMBL/GenBank/DDBJ databases">
        <title>Genome sequence of Kiloniella sp. P1-1, isolated from the gut microflora of Pacific white shrimp, Penaeus vannamei.</title>
        <authorList>
            <person name="Shao Z."/>
            <person name="Wang L."/>
            <person name="Li X."/>
        </authorList>
    </citation>
    <scope>NUCLEOTIDE SEQUENCE [LARGE SCALE GENOMIC DNA]</scope>
    <source>
        <strain evidence="1 2">P1-1</strain>
    </source>
</reference>
<organism evidence="1 2">
    <name type="scientific">Kiloniella litopenaei</name>
    <dbReference type="NCBI Taxonomy" id="1549748"/>
    <lineage>
        <taxon>Bacteria</taxon>
        <taxon>Pseudomonadati</taxon>
        <taxon>Pseudomonadota</taxon>
        <taxon>Alphaproteobacteria</taxon>
        <taxon>Rhodospirillales</taxon>
        <taxon>Kiloniellaceae</taxon>
        <taxon>Kiloniella</taxon>
    </lineage>
</organism>
<evidence type="ECO:0000313" key="2">
    <source>
        <dbReference type="Proteomes" id="UP000034491"/>
    </source>
</evidence>
<evidence type="ECO:0000313" key="1">
    <source>
        <dbReference type="EMBL" id="KKJ78185.1"/>
    </source>
</evidence>